<evidence type="ECO:0000313" key="3">
    <source>
        <dbReference type="Proteomes" id="UP000789941"/>
    </source>
</evidence>
<feature type="compositionally biased region" description="Polar residues" evidence="1">
    <location>
        <begin position="329"/>
        <end position="338"/>
    </location>
</feature>
<evidence type="ECO:0000313" key="2">
    <source>
        <dbReference type="EMBL" id="VVC03361.1"/>
    </source>
</evidence>
<name>A0A5E4LPB0_9ARCH</name>
<gene>
    <name evidence="2" type="ORF">LFW2832_00319</name>
</gene>
<proteinExistence type="predicted"/>
<organism evidence="2 3">
    <name type="scientific">Candidatus Bilamarchaeum dharawalense</name>
    <dbReference type="NCBI Taxonomy" id="2885759"/>
    <lineage>
        <taxon>Archaea</taxon>
        <taxon>Candidatus Micrarchaeota</taxon>
        <taxon>Candidatus Micrarchaeia</taxon>
        <taxon>Candidatus Anstonellales</taxon>
        <taxon>Candidatus Bilamarchaeaceae</taxon>
        <taxon>Candidatus Bilamarchaeum</taxon>
    </lineage>
</organism>
<evidence type="ECO:0000256" key="1">
    <source>
        <dbReference type="SAM" id="MobiDB-lite"/>
    </source>
</evidence>
<dbReference type="EMBL" id="CABMJJ010000007">
    <property type="protein sequence ID" value="VVC03361.1"/>
    <property type="molecule type" value="Genomic_DNA"/>
</dbReference>
<sequence length="338" mass="37621">MADAARAIREVDRRPVAVPSSAAATKPRSEGLALTISAEERARFIAAAERFDRSRPGTEERFLAMKDFLPLFRATHRRLSLKSAEKDATDEDRERHRAVVEKIKTMVEELREGCSSHRYELRHIAFRVLAETKFVGEITTIAERSKHEDMREAAFQYLVDDIARTIGTTQNVPATATRTFTVDDDGNVAKVIPFSSVTSAERKQAQEMVARKKDALLDLGLKAWFSDTRQKIAEYFANAGDVSRLEKMKAEIKYPDTRILLGDLLARMDRNAATTAQLVERCITDHFGGGKPERKGDDIALPPIVEIGSKRRKPPSDGAGDMFVPPATGTDNYATAQA</sequence>
<dbReference type="AlphaFoldDB" id="A0A5E4LPB0"/>
<feature type="region of interest" description="Disordered" evidence="1">
    <location>
        <begin position="289"/>
        <end position="338"/>
    </location>
</feature>
<accession>A0A5E4LPB0</accession>
<comment type="caution">
    <text evidence="2">The sequence shown here is derived from an EMBL/GenBank/DDBJ whole genome shotgun (WGS) entry which is preliminary data.</text>
</comment>
<dbReference type="Proteomes" id="UP000789941">
    <property type="component" value="Unassembled WGS sequence"/>
</dbReference>
<reference evidence="2 3" key="1">
    <citation type="submission" date="2019-08" db="EMBL/GenBank/DDBJ databases">
        <authorList>
            <person name="Vazquez-Campos X."/>
        </authorList>
    </citation>
    <scope>NUCLEOTIDE SEQUENCE [LARGE SCALE GENOMIC DNA]</scope>
    <source>
        <strain evidence="2">LFW-283_2</strain>
    </source>
</reference>
<protein>
    <submittedName>
        <fullName evidence="2">Uncharacterized protein</fullName>
    </submittedName>
</protein>